<proteinExistence type="predicted"/>
<comment type="caution">
    <text evidence="1">The sequence shown here is derived from an EMBL/GenBank/DDBJ whole genome shotgun (WGS) entry which is preliminary data.</text>
</comment>
<dbReference type="Proteomes" id="UP000823775">
    <property type="component" value="Unassembled WGS sequence"/>
</dbReference>
<protein>
    <submittedName>
        <fullName evidence="1">Uncharacterized protein</fullName>
    </submittedName>
</protein>
<reference evidence="1 2" key="1">
    <citation type="journal article" date="2021" name="BMC Genomics">
        <title>Datura genome reveals duplications of psychoactive alkaloid biosynthetic genes and high mutation rate following tissue culture.</title>
        <authorList>
            <person name="Rajewski A."/>
            <person name="Carter-House D."/>
            <person name="Stajich J."/>
            <person name="Litt A."/>
        </authorList>
    </citation>
    <scope>NUCLEOTIDE SEQUENCE [LARGE SCALE GENOMIC DNA]</scope>
    <source>
        <strain evidence="1">AR-01</strain>
    </source>
</reference>
<evidence type="ECO:0000313" key="2">
    <source>
        <dbReference type="Proteomes" id="UP000823775"/>
    </source>
</evidence>
<keyword evidence="2" id="KW-1185">Reference proteome</keyword>
<accession>A0ABS8WUE4</accession>
<evidence type="ECO:0000313" key="1">
    <source>
        <dbReference type="EMBL" id="MCE3215129.1"/>
    </source>
</evidence>
<sequence>MGQDRPPDLEKFHSKNEIIDFDNTNTTQKESVKMTNYNSRKLQNTNAIYVATSWDESAKTQKIYSQSFVGFQAYAHGVDDRSHQDLQAGQKTISDFPHCLPENRDKFSPDSGEFRNPLPTGVCSSPQGQPTYQVSEKNDEEIAGYGQLKVHGNAHCRTTSRPASGDFHTGAPHGDCSPPHDRPTHKFSEQMDGEITGNNFLNVQGKAANLFKNLPENGGQFWPDSSDNFRISTTGGKDANFFDNLPENRGQFWPNSDDNCRISTNRVCSPHQGQPIHKISEQMDEEIAGNNFLKVQGKAASFFGNLPENRGQFWPASGDACRISTTGVCSPPHGQPTHEVLEQMDEEIAGNNFLKVQGKAASNFGNLPANCDQFQPASGDACRISTTGVCSPPQGQPTHEKSEQMDKEIAGNKFLKVQDKAASNFENLPANCDQFRPASGDACRISATGVCSPSQGQPTHENSEQMDREIAGNNFLKVQGKAASNFGNLPANCD</sequence>
<gene>
    <name evidence="1" type="ORF">HAX54_000966</name>
</gene>
<organism evidence="1 2">
    <name type="scientific">Datura stramonium</name>
    <name type="common">Jimsonweed</name>
    <name type="synonym">Common thornapple</name>
    <dbReference type="NCBI Taxonomy" id="4076"/>
    <lineage>
        <taxon>Eukaryota</taxon>
        <taxon>Viridiplantae</taxon>
        <taxon>Streptophyta</taxon>
        <taxon>Embryophyta</taxon>
        <taxon>Tracheophyta</taxon>
        <taxon>Spermatophyta</taxon>
        <taxon>Magnoliopsida</taxon>
        <taxon>eudicotyledons</taxon>
        <taxon>Gunneridae</taxon>
        <taxon>Pentapetalae</taxon>
        <taxon>asterids</taxon>
        <taxon>lamiids</taxon>
        <taxon>Solanales</taxon>
        <taxon>Solanaceae</taxon>
        <taxon>Solanoideae</taxon>
        <taxon>Datureae</taxon>
        <taxon>Datura</taxon>
    </lineage>
</organism>
<dbReference type="EMBL" id="JACEIK010010342">
    <property type="protein sequence ID" value="MCE3215129.1"/>
    <property type="molecule type" value="Genomic_DNA"/>
</dbReference>
<name>A0ABS8WUE4_DATST</name>